<dbReference type="SUPFAM" id="SSF55729">
    <property type="entry name" value="Acyl-CoA N-acyltransferases (Nat)"/>
    <property type="match status" value="1"/>
</dbReference>
<dbReference type="AlphaFoldDB" id="A0A502GPP0"/>
<dbReference type="RefSeq" id="WP_140470815.1">
    <property type="nucleotide sequence ID" value="NZ_RCZD01000002.1"/>
</dbReference>
<proteinExistence type="predicted"/>
<dbReference type="Proteomes" id="UP000317663">
    <property type="component" value="Unassembled WGS sequence"/>
</dbReference>
<dbReference type="CDD" id="cd04301">
    <property type="entry name" value="NAT_SF"/>
    <property type="match status" value="1"/>
</dbReference>
<keyword evidence="1 4" id="KW-0808">Transferase</keyword>
<organism evidence="4 5">
    <name type="scientific">Ewingella americana</name>
    <dbReference type="NCBI Taxonomy" id="41202"/>
    <lineage>
        <taxon>Bacteria</taxon>
        <taxon>Pseudomonadati</taxon>
        <taxon>Pseudomonadota</taxon>
        <taxon>Gammaproteobacteria</taxon>
        <taxon>Enterobacterales</taxon>
        <taxon>Yersiniaceae</taxon>
        <taxon>Ewingella</taxon>
    </lineage>
</organism>
<sequence>MTTLTIRDAKPSDAAELARLHVAVWRETYRKLAPADAFAALDEARRLAFWQDKFAHPAEKQCVLLAEINGELAGFTLASTSGNAEFGALAEIKLLYVDTQFARQGIGRCLLTEIAQRLKNNGFTGVGLGVVEENDPAISFYTALGGKEAGRYIDSGPLWLSKNVIYAWDDIDQLLSTSLKPQRR</sequence>
<dbReference type="PROSITE" id="PS51186">
    <property type="entry name" value="GNAT"/>
    <property type="match status" value="1"/>
</dbReference>
<dbReference type="Gene3D" id="3.40.630.30">
    <property type="match status" value="1"/>
</dbReference>
<feature type="domain" description="N-acetyltransferase" evidence="3">
    <location>
        <begin position="4"/>
        <end position="165"/>
    </location>
</feature>
<keyword evidence="5" id="KW-1185">Reference proteome</keyword>
<dbReference type="Pfam" id="PF00583">
    <property type="entry name" value="Acetyltransf_1"/>
    <property type="match status" value="1"/>
</dbReference>
<dbReference type="OrthoDB" id="9127144at2"/>
<dbReference type="EMBL" id="RCZD01000002">
    <property type="protein sequence ID" value="TPG64307.1"/>
    <property type="molecule type" value="Genomic_DNA"/>
</dbReference>
<accession>A0A502GPP0</accession>
<dbReference type="PANTHER" id="PTHR43877">
    <property type="entry name" value="AMINOALKYLPHOSPHONATE N-ACETYLTRANSFERASE-RELATED-RELATED"/>
    <property type="match status" value="1"/>
</dbReference>
<evidence type="ECO:0000313" key="4">
    <source>
        <dbReference type="EMBL" id="TPG64307.1"/>
    </source>
</evidence>
<name>A0A502GPP0_9GAMM</name>
<evidence type="ECO:0000313" key="5">
    <source>
        <dbReference type="Proteomes" id="UP000317663"/>
    </source>
</evidence>
<reference evidence="4 5" key="1">
    <citation type="journal article" date="2019" name="Environ. Microbiol.">
        <title>Species interactions and distinct microbial communities in high Arctic permafrost affected cryosols are associated with the CH4 and CO2 gas fluxes.</title>
        <authorList>
            <person name="Altshuler I."/>
            <person name="Hamel J."/>
            <person name="Turney S."/>
            <person name="Magnuson E."/>
            <person name="Levesque R."/>
            <person name="Greer C."/>
            <person name="Whyte L.G."/>
        </authorList>
    </citation>
    <scope>NUCLEOTIDE SEQUENCE [LARGE SCALE GENOMIC DNA]</scope>
    <source>
        <strain evidence="4 5">E4</strain>
    </source>
</reference>
<comment type="caution">
    <text evidence="4">The sequence shown here is derived from an EMBL/GenBank/DDBJ whole genome shotgun (WGS) entry which is preliminary data.</text>
</comment>
<dbReference type="InterPro" id="IPR050832">
    <property type="entry name" value="Bact_Acetyltransf"/>
</dbReference>
<evidence type="ECO:0000256" key="2">
    <source>
        <dbReference type="ARBA" id="ARBA00023315"/>
    </source>
</evidence>
<evidence type="ECO:0000256" key="1">
    <source>
        <dbReference type="ARBA" id="ARBA00022679"/>
    </source>
</evidence>
<keyword evidence="2" id="KW-0012">Acyltransferase</keyword>
<protein>
    <submittedName>
        <fullName evidence="4">GNAT family N-acetyltransferase</fullName>
    </submittedName>
</protein>
<dbReference type="GO" id="GO:0016747">
    <property type="term" value="F:acyltransferase activity, transferring groups other than amino-acyl groups"/>
    <property type="evidence" value="ECO:0007669"/>
    <property type="project" value="InterPro"/>
</dbReference>
<dbReference type="InterPro" id="IPR000182">
    <property type="entry name" value="GNAT_dom"/>
</dbReference>
<gene>
    <name evidence="4" type="ORF">EAH77_05680</name>
</gene>
<dbReference type="InterPro" id="IPR016181">
    <property type="entry name" value="Acyl_CoA_acyltransferase"/>
</dbReference>
<evidence type="ECO:0000259" key="3">
    <source>
        <dbReference type="PROSITE" id="PS51186"/>
    </source>
</evidence>